<dbReference type="Proteomes" id="UP000253204">
    <property type="component" value="Unassembled WGS sequence"/>
</dbReference>
<comment type="caution">
    <text evidence="1">The sequence shown here is derived from an EMBL/GenBank/DDBJ whole genome shotgun (WGS) entry which is preliminary data.</text>
</comment>
<protein>
    <submittedName>
        <fullName evidence="1">Uncharacterized protein</fullName>
    </submittedName>
</protein>
<evidence type="ECO:0000313" key="1">
    <source>
        <dbReference type="EMBL" id="RCV87140.1"/>
    </source>
</evidence>
<dbReference type="EMBL" id="QPIJ01000054">
    <property type="protein sequence ID" value="RCV87140.1"/>
    <property type="molecule type" value="Genomic_DNA"/>
</dbReference>
<reference evidence="1 2" key="1">
    <citation type="submission" date="2018-07" db="EMBL/GenBank/DDBJ databases">
        <title>Halomonas rutogse sp. nov., isolated from Lake TangqianCo on Tibetan Plateau.</title>
        <authorList>
            <person name="Lu H."/>
            <person name="Xing P."/>
            <person name="Wu Q."/>
        </authorList>
    </citation>
    <scope>NUCLEOTIDE SEQUENCE [LARGE SCALE GENOMIC DNA]</scope>
    <source>
        <strain evidence="1 2">TQ8S</strain>
    </source>
</reference>
<dbReference type="AlphaFoldDB" id="A0A368TRB1"/>
<proteinExistence type="predicted"/>
<sequence length="338" mass="36906">MSTSLIFSAAPTTGLPVHLVFGDEPTADIPSVAVYVEGVFDLVADDVFDLTGAVAFEYVSGAERPDVGEVRSVYQGAAASQEPMRGVWQDSTPLVPHWQSRWQDADPVESPTDLRWQDQERLRSDSTSHYQEAAPLQTTLGSEFQDQIRLRNDAWARFQEALGIQSARTTKFQDTLNDRRNSTAGRFQEAVGYWNSILEGYQDALPFGALLAGRYQEAMPPPAGIWVRPPVPGPDPCYLPSLPVHLVFSEAHVDAAHLVFICERHGGPTPGGTVVVPIKEVYLVINSAVLIRVEGAVPIPTLSMSMSLDVDSWTWSFSASVPGYALADIEPEDGVPVD</sequence>
<keyword evidence="2" id="KW-1185">Reference proteome</keyword>
<evidence type="ECO:0000313" key="2">
    <source>
        <dbReference type="Proteomes" id="UP000253204"/>
    </source>
</evidence>
<accession>A0A368TRB1</accession>
<name>A0A368TRB1_9GAMM</name>
<organism evidence="1 2">
    <name type="scientific">Vreelandella rituensis</name>
    <dbReference type="NCBI Taxonomy" id="2282306"/>
    <lineage>
        <taxon>Bacteria</taxon>
        <taxon>Pseudomonadati</taxon>
        <taxon>Pseudomonadota</taxon>
        <taxon>Gammaproteobacteria</taxon>
        <taxon>Oceanospirillales</taxon>
        <taxon>Halomonadaceae</taxon>
        <taxon>Vreelandella</taxon>
    </lineage>
</organism>
<dbReference type="RefSeq" id="WP_220254432.1">
    <property type="nucleotide sequence ID" value="NZ_QPIJ01000054.1"/>
</dbReference>
<gene>
    <name evidence="1" type="ORF">DU506_17185</name>
</gene>
<feature type="non-terminal residue" evidence="1">
    <location>
        <position position="338"/>
    </location>
</feature>